<dbReference type="EMBL" id="LAZR01041052">
    <property type="protein sequence ID" value="KKL12964.1"/>
    <property type="molecule type" value="Genomic_DNA"/>
</dbReference>
<gene>
    <name evidence="1" type="ORF">LCGC14_2530470</name>
</gene>
<feature type="non-terminal residue" evidence="1">
    <location>
        <position position="89"/>
    </location>
</feature>
<reference evidence="1" key="1">
    <citation type="journal article" date="2015" name="Nature">
        <title>Complex archaea that bridge the gap between prokaryotes and eukaryotes.</title>
        <authorList>
            <person name="Spang A."/>
            <person name="Saw J.H."/>
            <person name="Jorgensen S.L."/>
            <person name="Zaremba-Niedzwiedzka K."/>
            <person name="Martijn J."/>
            <person name="Lind A.E."/>
            <person name="van Eijk R."/>
            <person name="Schleper C."/>
            <person name="Guy L."/>
            <person name="Ettema T.J."/>
        </authorList>
    </citation>
    <scope>NUCLEOTIDE SEQUENCE</scope>
</reference>
<sequence>MAVNIPGLSLSLLRQQTSVQAGLPLLISGRFTAFGMGVPAFIRVFLEGPSYDPQLRSFDTFASPFSGDYTVNVLAEKDGQYNVYAQAFP</sequence>
<name>A0A0F9ATP1_9ZZZZ</name>
<accession>A0A0F9ATP1</accession>
<evidence type="ECO:0000313" key="1">
    <source>
        <dbReference type="EMBL" id="KKL12964.1"/>
    </source>
</evidence>
<proteinExistence type="predicted"/>
<protein>
    <submittedName>
        <fullName evidence="1">Uncharacterized protein</fullName>
    </submittedName>
</protein>
<dbReference type="AlphaFoldDB" id="A0A0F9ATP1"/>
<organism evidence="1">
    <name type="scientific">marine sediment metagenome</name>
    <dbReference type="NCBI Taxonomy" id="412755"/>
    <lineage>
        <taxon>unclassified sequences</taxon>
        <taxon>metagenomes</taxon>
        <taxon>ecological metagenomes</taxon>
    </lineage>
</organism>
<comment type="caution">
    <text evidence="1">The sequence shown here is derived from an EMBL/GenBank/DDBJ whole genome shotgun (WGS) entry which is preliminary data.</text>
</comment>